<dbReference type="AlphaFoldDB" id="A0AAE0SW32"/>
<dbReference type="Proteomes" id="UP001195483">
    <property type="component" value="Unassembled WGS sequence"/>
</dbReference>
<organism evidence="1 2">
    <name type="scientific">Potamilus streckersoni</name>
    <dbReference type="NCBI Taxonomy" id="2493646"/>
    <lineage>
        <taxon>Eukaryota</taxon>
        <taxon>Metazoa</taxon>
        <taxon>Spiralia</taxon>
        <taxon>Lophotrochozoa</taxon>
        <taxon>Mollusca</taxon>
        <taxon>Bivalvia</taxon>
        <taxon>Autobranchia</taxon>
        <taxon>Heteroconchia</taxon>
        <taxon>Palaeoheterodonta</taxon>
        <taxon>Unionida</taxon>
        <taxon>Unionoidea</taxon>
        <taxon>Unionidae</taxon>
        <taxon>Ambleminae</taxon>
        <taxon>Lampsilini</taxon>
        <taxon>Potamilus</taxon>
    </lineage>
</organism>
<name>A0AAE0SW32_9BIVA</name>
<protein>
    <submittedName>
        <fullName evidence="1">Uncharacterized protein</fullName>
    </submittedName>
</protein>
<proteinExistence type="predicted"/>
<accession>A0AAE0SW32</accession>
<gene>
    <name evidence="1" type="ORF">CHS0354_028802</name>
</gene>
<sequence>MIVDSDQIPRVRIGQGKVATTLLTEDGCYYPIISHLSYSDRQRAQSAPHRVGKGARLMHRTTLTLAKPPWTSTQGYTTTNKQYFSGSKLLSPVQRPSLCPSMHVSQIRFGSNHEEDSKWNTNYTETYVKKEIIPANRLHLTSFAHRIDQTEGADMKKVVKMDDKSPSYWSQYNRIHSKLGFMLGQGVPREPPVRQSYNVLTGEPMGPAWREDNRRVSGNRVLHGIRREVTSILG</sequence>
<evidence type="ECO:0000313" key="2">
    <source>
        <dbReference type="Proteomes" id="UP001195483"/>
    </source>
</evidence>
<reference evidence="1" key="3">
    <citation type="submission" date="2023-05" db="EMBL/GenBank/DDBJ databases">
        <authorList>
            <person name="Smith C.H."/>
        </authorList>
    </citation>
    <scope>NUCLEOTIDE SEQUENCE</scope>
    <source>
        <strain evidence="1">CHS0354</strain>
        <tissue evidence="1">Mantle</tissue>
    </source>
</reference>
<reference evidence="1" key="1">
    <citation type="journal article" date="2021" name="Genome Biol. Evol.">
        <title>A High-Quality Reference Genome for a Parasitic Bivalve with Doubly Uniparental Inheritance (Bivalvia: Unionida).</title>
        <authorList>
            <person name="Smith C.H."/>
        </authorList>
    </citation>
    <scope>NUCLEOTIDE SEQUENCE</scope>
    <source>
        <strain evidence="1">CHS0354</strain>
    </source>
</reference>
<reference evidence="1" key="2">
    <citation type="journal article" date="2021" name="Genome Biol. Evol.">
        <title>Developing a high-quality reference genome for a parasitic bivalve with doubly uniparental inheritance (Bivalvia: Unionida).</title>
        <authorList>
            <person name="Smith C.H."/>
        </authorList>
    </citation>
    <scope>NUCLEOTIDE SEQUENCE</scope>
    <source>
        <strain evidence="1">CHS0354</strain>
        <tissue evidence="1">Mantle</tissue>
    </source>
</reference>
<comment type="caution">
    <text evidence="1">The sequence shown here is derived from an EMBL/GenBank/DDBJ whole genome shotgun (WGS) entry which is preliminary data.</text>
</comment>
<dbReference type="EMBL" id="JAEAOA010001727">
    <property type="protein sequence ID" value="KAK3598750.1"/>
    <property type="molecule type" value="Genomic_DNA"/>
</dbReference>
<keyword evidence="2" id="KW-1185">Reference proteome</keyword>
<evidence type="ECO:0000313" key="1">
    <source>
        <dbReference type="EMBL" id="KAK3598750.1"/>
    </source>
</evidence>